<accession>H2YZ50</accession>
<proteinExistence type="predicted"/>
<dbReference type="Proteomes" id="UP000007875">
    <property type="component" value="Unassembled WGS sequence"/>
</dbReference>
<evidence type="ECO:0000313" key="1">
    <source>
        <dbReference type="Ensembl" id="ENSCSAVP00000010612.1"/>
    </source>
</evidence>
<dbReference type="Ensembl" id="ENSCSAVT00000010741.1">
    <property type="protein sequence ID" value="ENSCSAVP00000010612.1"/>
    <property type="gene ID" value="ENSCSAVG00000006244.1"/>
</dbReference>
<keyword evidence="2" id="KW-1185">Reference proteome</keyword>
<reference evidence="1" key="3">
    <citation type="submission" date="2025-09" db="UniProtKB">
        <authorList>
            <consortium name="Ensembl"/>
        </authorList>
    </citation>
    <scope>IDENTIFICATION</scope>
</reference>
<protein>
    <submittedName>
        <fullName evidence="1">Uncharacterized protein</fullName>
    </submittedName>
</protein>
<dbReference type="OMA" id="GRDFEYQ"/>
<dbReference type="InParanoid" id="H2YZ50"/>
<evidence type="ECO:0000313" key="2">
    <source>
        <dbReference type="Proteomes" id="UP000007875"/>
    </source>
</evidence>
<dbReference type="AlphaFoldDB" id="H2YZ50"/>
<dbReference type="HOGENOM" id="CLU_1040243_0_0_1"/>
<organism evidence="1 2">
    <name type="scientific">Ciona savignyi</name>
    <name type="common">Pacific transparent sea squirt</name>
    <dbReference type="NCBI Taxonomy" id="51511"/>
    <lineage>
        <taxon>Eukaryota</taxon>
        <taxon>Metazoa</taxon>
        <taxon>Chordata</taxon>
        <taxon>Tunicata</taxon>
        <taxon>Ascidiacea</taxon>
        <taxon>Phlebobranchia</taxon>
        <taxon>Cionidae</taxon>
        <taxon>Ciona</taxon>
    </lineage>
</organism>
<reference evidence="2" key="1">
    <citation type="submission" date="2003-08" db="EMBL/GenBank/DDBJ databases">
        <authorList>
            <person name="Birren B."/>
            <person name="Nusbaum C."/>
            <person name="Abebe A."/>
            <person name="Abouelleil A."/>
            <person name="Adekoya E."/>
            <person name="Ait-zahra M."/>
            <person name="Allen N."/>
            <person name="Allen T."/>
            <person name="An P."/>
            <person name="Anderson M."/>
            <person name="Anderson S."/>
            <person name="Arachchi H."/>
            <person name="Armbruster J."/>
            <person name="Bachantsang P."/>
            <person name="Baldwin J."/>
            <person name="Barry A."/>
            <person name="Bayul T."/>
            <person name="Blitshsteyn B."/>
            <person name="Bloom T."/>
            <person name="Blye J."/>
            <person name="Boguslavskiy L."/>
            <person name="Borowsky M."/>
            <person name="Boukhgalter B."/>
            <person name="Brunache A."/>
            <person name="Butler J."/>
            <person name="Calixte N."/>
            <person name="Calvo S."/>
            <person name="Camarata J."/>
            <person name="Campo K."/>
            <person name="Chang J."/>
            <person name="Cheshatsang Y."/>
            <person name="Citroen M."/>
            <person name="Collymore A."/>
            <person name="Considine T."/>
            <person name="Cook A."/>
            <person name="Cooke P."/>
            <person name="Corum B."/>
            <person name="Cuomo C."/>
            <person name="David R."/>
            <person name="Dawoe T."/>
            <person name="Degray S."/>
            <person name="Dodge S."/>
            <person name="Dooley K."/>
            <person name="Dorje P."/>
            <person name="Dorjee K."/>
            <person name="Dorris L."/>
            <person name="Duffey N."/>
            <person name="Dupes A."/>
            <person name="Elkins T."/>
            <person name="Engels R."/>
            <person name="Erickson J."/>
            <person name="Farina A."/>
            <person name="Faro S."/>
            <person name="Ferreira P."/>
            <person name="Fischer H."/>
            <person name="Fitzgerald M."/>
            <person name="Foley K."/>
            <person name="Gage D."/>
            <person name="Galagan J."/>
            <person name="Gearin G."/>
            <person name="Gnerre S."/>
            <person name="Gnirke A."/>
            <person name="Goyette A."/>
            <person name="Graham J."/>
            <person name="Grandbois E."/>
            <person name="Gyaltsen K."/>
            <person name="Hafez N."/>
            <person name="Hagopian D."/>
            <person name="Hagos B."/>
            <person name="Hall J."/>
            <person name="Hatcher B."/>
            <person name="Heller A."/>
            <person name="Higgins H."/>
            <person name="Honan T."/>
            <person name="Horn A."/>
            <person name="Houde N."/>
            <person name="Hughes L."/>
            <person name="Hulme W."/>
            <person name="Husby E."/>
            <person name="Iliev I."/>
            <person name="Jaffe D."/>
            <person name="Jones C."/>
            <person name="Kamal M."/>
            <person name="Kamat A."/>
            <person name="Kamvysselis M."/>
            <person name="Karlsson E."/>
            <person name="Kells C."/>
            <person name="Kieu A."/>
            <person name="Kisner P."/>
            <person name="Kodira C."/>
            <person name="Kulbokas E."/>
            <person name="Labutti K."/>
            <person name="Lama D."/>
            <person name="Landers T."/>
            <person name="Leger J."/>
            <person name="Levine S."/>
            <person name="Lewis D."/>
            <person name="Lewis T."/>
            <person name="Lindblad-toh K."/>
            <person name="Liu X."/>
            <person name="Lokyitsang T."/>
            <person name="Lokyitsang Y."/>
            <person name="Lucien O."/>
            <person name="Lui A."/>
            <person name="Ma L.J."/>
            <person name="Mabbitt R."/>
            <person name="Macdonald J."/>
            <person name="Maclean C."/>
            <person name="Major J."/>
            <person name="Manning J."/>
            <person name="Marabella R."/>
            <person name="Maru K."/>
            <person name="Matthews C."/>
            <person name="Mauceli E."/>
            <person name="Mccarthy M."/>
            <person name="Mcdonough S."/>
            <person name="Mcghee T."/>
            <person name="Meldrim J."/>
            <person name="Meneus L."/>
            <person name="Mesirov J."/>
            <person name="Mihalev A."/>
            <person name="Mihova T."/>
            <person name="Mikkelsen T."/>
            <person name="Mlenga V."/>
            <person name="Moru K."/>
            <person name="Mozes J."/>
            <person name="Mulrain L."/>
            <person name="Munson G."/>
            <person name="Naylor J."/>
            <person name="Newes C."/>
            <person name="Nguyen C."/>
            <person name="Nguyen N."/>
            <person name="Nguyen T."/>
            <person name="Nicol R."/>
            <person name="Nielsen C."/>
            <person name="Nizzari M."/>
            <person name="Norbu C."/>
            <person name="Norbu N."/>
            <person name="O'donnell P."/>
            <person name="Okoawo O."/>
            <person name="O'leary S."/>
            <person name="Omotosho B."/>
            <person name="O'neill K."/>
            <person name="Osman S."/>
            <person name="Parker S."/>
            <person name="Perrin D."/>
            <person name="Phunkhang P."/>
            <person name="Piqani B."/>
            <person name="Purcell S."/>
            <person name="Rachupka T."/>
            <person name="Ramasamy U."/>
            <person name="Rameau R."/>
            <person name="Ray V."/>
            <person name="Raymond C."/>
            <person name="Retta R."/>
            <person name="Richardson S."/>
            <person name="Rise C."/>
            <person name="Rodriguez J."/>
            <person name="Rogers J."/>
            <person name="Rogov P."/>
            <person name="Rutman M."/>
            <person name="Schupbach R."/>
            <person name="Seaman C."/>
            <person name="Settipalli S."/>
            <person name="Sharpe T."/>
            <person name="Sheridan J."/>
            <person name="Sherpa N."/>
            <person name="Shi J."/>
            <person name="Smirnov S."/>
            <person name="Smith C."/>
            <person name="Sougnez C."/>
            <person name="Spencer B."/>
            <person name="Stalker J."/>
            <person name="Stange-thomann N."/>
            <person name="Stavropoulos S."/>
            <person name="Stetson K."/>
            <person name="Stone C."/>
            <person name="Stone S."/>
            <person name="Stubbs M."/>
            <person name="Talamas J."/>
            <person name="Tchuinga P."/>
            <person name="Tenzing P."/>
            <person name="Tesfaye S."/>
            <person name="Theodore J."/>
            <person name="Thoulutsang Y."/>
            <person name="Topham K."/>
            <person name="Towey S."/>
            <person name="Tsamla T."/>
            <person name="Tsomo N."/>
            <person name="Vallee D."/>
            <person name="Vassiliev H."/>
            <person name="Venkataraman V."/>
            <person name="Vinson J."/>
            <person name="Vo A."/>
            <person name="Wade C."/>
            <person name="Wang S."/>
            <person name="Wangchuk T."/>
            <person name="Wangdi T."/>
            <person name="Whittaker C."/>
            <person name="Wilkinson J."/>
            <person name="Wu Y."/>
            <person name="Wyman D."/>
            <person name="Yadav S."/>
            <person name="Yang S."/>
            <person name="Yang X."/>
            <person name="Yeager S."/>
            <person name="Yee E."/>
            <person name="Young G."/>
            <person name="Zainoun J."/>
            <person name="Zembeck L."/>
            <person name="Zimmer A."/>
            <person name="Zody M."/>
            <person name="Lander E."/>
        </authorList>
    </citation>
    <scope>NUCLEOTIDE SEQUENCE [LARGE SCALE GENOMIC DNA]</scope>
</reference>
<sequence>MRATSSRQTRRRFTISPLLNMDLTSPAMRHLSHQTKPALLQYFRSSVMLEDEELLHVSWCHVSTQDDSEQASCVFLTPHAFHIVHDERPNPKVPEFPRTLNFKAFQAEKSLSYLKKDTFPITAGPKQVNIGLSNLSLKITDSSSGNFIKFLTRSSSTNDLLLRGVLAALGVDERSFLTSKSEGRDFEYQPAKVRFVFNNESTISQLEKAFSDYLGPYREQCTSIVFYTSAWLRIPPGFDASLSGNDNTKFLDVLNHVESSIHSNQLSV</sequence>
<name>H2YZ50_CIOSA</name>
<reference evidence="1" key="2">
    <citation type="submission" date="2025-08" db="UniProtKB">
        <authorList>
            <consortium name="Ensembl"/>
        </authorList>
    </citation>
    <scope>IDENTIFICATION</scope>
</reference>